<evidence type="ECO:0000256" key="7">
    <source>
        <dbReference type="RuleBase" id="RU363032"/>
    </source>
</evidence>
<evidence type="ECO:0000259" key="8">
    <source>
        <dbReference type="PROSITE" id="PS50928"/>
    </source>
</evidence>
<dbReference type="InterPro" id="IPR051393">
    <property type="entry name" value="ABC_transporter_permease"/>
</dbReference>
<keyword evidence="5 7" id="KW-1133">Transmembrane helix</keyword>
<evidence type="ECO:0000256" key="5">
    <source>
        <dbReference type="ARBA" id="ARBA00022989"/>
    </source>
</evidence>
<comment type="similarity">
    <text evidence="7">Belongs to the binding-protein-dependent transport system permease family.</text>
</comment>
<reference evidence="9 10" key="1">
    <citation type="submission" date="2018-12" db="EMBL/GenBank/DDBJ databases">
        <title>Bacillus ochoae sp. nov., Paenibacillus whitsoniae sp. nov., Paenibacillus spiritus sp. nov. Isolated from the Mars Exploration Rover during spacecraft assembly.</title>
        <authorList>
            <person name="Seuylemezian A."/>
            <person name="Vaishampayan P."/>
        </authorList>
    </citation>
    <scope>NUCLEOTIDE SEQUENCE [LARGE SCALE GENOMIC DNA]</scope>
    <source>
        <strain evidence="9 10">MER 54</strain>
    </source>
</reference>
<dbReference type="EMBL" id="RXHU01000017">
    <property type="protein sequence ID" value="RTE10537.1"/>
    <property type="molecule type" value="Genomic_DNA"/>
</dbReference>
<dbReference type="GO" id="GO:0055085">
    <property type="term" value="P:transmembrane transport"/>
    <property type="evidence" value="ECO:0007669"/>
    <property type="project" value="InterPro"/>
</dbReference>
<evidence type="ECO:0000313" key="10">
    <source>
        <dbReference type="Proteomes" id="UP000276128"/>
    </source>
</evidence>
<evidence type="ECO:0000256" key="4">
    <source>
        <dbReference type="ARBA" id="ARBA00022692"/>
    </source>
</evidence>
<dbReference type="SUPFAM" id="SSF161098">
    <property type="entry name" value="MetI-like"/>
    <property type="match status" value="1"/>
</dbReference>
<evidence type="ECO:0000256" key="2">
    <source>
        <dbReference type="ARBA" id="ARBA00022448"/>
    </source>
</evidence>
<feature type="transmembrane region" description="Helical" evidence="7">
    <location>
        <begin position="150"/>
        <end position="175"/>
    </location>
</feature>
<evidence type="ECO:0000256" key="6">
    <source>
        <dbReference type="ARBA" id="ARBA00023136"/>
    </source>
</evidence>
<keyword evidence="2 7" id="KW-0813">Transport</keyword>
<dbReference type="AlphaFoldDB" id="A0A430JHJ7"/>
<protein>
    <submittedName>
        <fullName evidence="9">Sugar ABC transporter permease</fullName>
    </submittedName>
</protein>
<feature type="transmembrane region" description="Helical" evidence="7">
    <location>
        <begin position="12"/>
        <end position="35"/>
    </location>
</feature>
<dbReference type="CDD" id="cd06261">
    <property type="entry name" value="TM_PBP2"/>
    <property type="match status" value="1"/>
</dbReference>
<sequence length="295" mass="34204">MRKQGWWGFGFTLPFLLQLAVFFLFPFLFSFYLTFTKWDLFNAPHWIGLKNWSSMVQNDVFWLSLRNVFYFALLFVPGQTLVALVLAYMLNLQIRGKTIFRMIYFLPVITPWVAGGLVWLWIYNNEFGILNWMLETLGLDSVNWIRSEKWWLVIGSIAIVNVWKGAGSSMVLLLAGMQNISKDIMEAARIDGANGWKYFTKITIPIVSPMVYMVMILSTITAFHAFDVFLVMLGEKGDINSIHDRNMVPNILIYRDAFLNAKMGAASAWAWGLFAIILAVTLFQKKMEKRWVHYE</sequence>
<dbReference type="Proteomes" id="UP000276128">
    <property type="component" value="Unassembled WGS sequence"/>
</dbReference>
<proteinExistence type="inferred from homology"/>
<feature type="transmembrane region" description="Helical" evidence="7">
    <location>
        <begin position="263"/>
        <end position="283"/>
    </location>
</feature>
<dbReference type="PANTHER" id="PTHR30193:SF37">
    <property type="entry name" value="INNER MEMBRANE ABC TRANSPORTER PERMEASE PROTEIN YCJO"/>
    <property type="match status" value="1"/>
</dbReference>
<feature type="transmembrane region" description="Helical" evidence="7">
    <location>
        <begin position="102"/>
        <end position="123"/>
    </location>
</feature>
<keyword evidence="3" id="KW-1003">Cell membrane</keyword>
<dbReference type="InterPro" id="IPR000515">
    <property type="entry name" value="MetI-like"/>
</dbReference>
<dbReference type="PANTHER" id="PTHR30193">
    <property type="entry name" value="ABC TRANSPORTER PERMEASE PROTEIN"/>
    <property type="match status" value="1"/>
</dbReference>
<dbReference type="InterPro" id="IPR035906">
    <property type="entry name" value="MetI-like_sf"/>
</dbReference>
<comment type="subcellular location">
    <subcellularLocation>
        <location evidence="1 7">Cell membrane</location>
        <topology evidence="1 7">Multi-pass membrane protein</topology>
    </subcellularLocation>
</comment>
<dbReference type="RefSeq" id="WP_126140431.1">
    <property type="nucleotide sequence ID" value="NZ_RXHU01000017.1"/>
</dbReference>
<feature type="domain" description="ABC transmembrane type-1" evidence="8">
    <location>
        <begin position="65"/>
        <end position="284"/>
    </location>
</feature>
<dbReference type="PROSITE" id="PS50928">
    <property type="entry name" value="ABC_TM1"/>
    <property type="match status" value="1"/>
</dbReference>
<evidence type="ECO:0000256" key="3">
    <source>
        <dbReference type="ARBA" id="ARBA00022475"/>
    </source>
</evidence>
<organism evidence="9 10">
    <name type="scientific">Paenibacillus whitsoniae</name>
    <dbReference type="NCBI Taxonomy" id="2496558"/>
    <lineage>
        <taxon>Bacteria</taxon>
        <taxon>Bacillati</taxon>
        <taxon>Bacillota</taxon>
        <taxon>Bacilli</taxon>
        <taxon>Bacillales</taxon>
        <taxon>Paenibacillaceae</taxon>
        <taxon>Paenibacillus</taxon>
    </lineage>
</organism>
<feature type="transmembrane region" description="Helical" evidence="7">
    <location>
        <begin position="68"/>
        <end position="90"/>
    </location>
</feature>
<keyword evidence="10" id="KW-1185">Reference proteome</keyword>
<dbReference type="Gene3D" id="1.10.3720.10">
    <property type="entry name" value="MetI-like"/>
    <property type="match status" value="1"/>
</dbReference>
<evidence type="ECO:0000256" key="1">
    <source>
        <dbReference type="ARBA" id="ARBA00004651"/>
    </source>
</evidence>
<dbReference type="Pfam" id="PF00528">
    <property type="entry name" value="BPD_transp_1"/>
    <property type="match status" value="1"/>
</dbReference>
<name>A0A430JHJ7_9BACL</name>
<evidence type="ECO:0000313" key="9">
    <source>
        <dbReference type="EMBL" id="RTE10537.1"/>
    </source>
</evidence>
<comment type="caution">
    <text evidence="9">The sequence shown here is derived from an EMBL/GenBank/DDBJ whole genome shotgun (WGS) entry which is preliminary data.</text>
</comment>
<keyword evidence="4 7" id="KW-0812">Transmembrane</keyword>
<accession>A0A430JHJ7</accession>
<feature type="transmembrane region" description="Helical" evidence="7">
    <location>
        <begin position="206"/>
        <end position="226"/>
    </location>
</feature>
<gene>
    <name evidence="9" type="ORF">EJQ19_06705</name>
</gene>
<keyword evidence="6 7" id="KW-0472">Membrane</keyword>
<dbReference type="GO" id="GO:0005886">
    <property type="term" value="C:plasma membrane"/>
    <property type="evidence" value="ECO:0007669"/>
    <property type="project" value="UniProtKB-SubCell"/>
</dbReference>
<dbReference type="OrthoDB" id="9788108at2"/>